<accession>A0A2P2N5E8</accession>
<reference evidence="1" key="1">
    <citation type="submission" date="2018-02" db="EMBL/GenBank/DDBJ databases">
        <title>Rhizophora mucronata_Transcriptome.</title>
        <authorList>
            <person name="Meera S.P."/>
            <person name="Sreeshan A."/>
            <person name="Augustine A."/>
        </authorList>
    </citation>
    <scope>NUCLEOTIDE SEQUENCE</scope>
    <source>
        <tissue evidence="1">Leaf</tissue>
    </source>
</reference>
<name>A0A2P2N5E8_RHIMU</name>
<dbReference type="EMBL" id="GGEC01057142">
    <property type="protein sequence ID" value="MBX37626.1"/>
    <property type="molecule type" value="Transcribed_RNA"/>
</dbReference>
<dbReference type="AlphaFoldDB" id="A0A2P2N5E8"/>
<organism evidence="1">
    <name type="scientific">Rhizophora mucronata</name>
    <name type="common">Asiatic mangrove</name>
    <dbReference type="NCBI Taxonomy" id="61149"/>
    <lineage>
        <taxon>Eukaryota</taxon>
        <taxon>Viridiplantae</taxon>
        <taxon>Streptophyta</taxon>
        <taxon>Embryophyta</taxon>
        <taxon>Tracheophyta</taxon>
        <taxon>Spermatophyta</taxon>
        <taxon>Magnoliopsida</taxon>
        <taxon>eudicotyledons</taxon>
        <taxon>Gunneridae</taxon>
        <taxon>Pentapetalae</taxon>
        <taxon>rosids</taxon>
        <taxon>fabids</taxon>
        <taxon>Malpighiales</taxon>
        <taxon>Rhizophoraceae</taxon>
        <taxon>Rhizophora</taxon>
    </lineage>
</organism>
<evidence type="ECO:0000313" key="1">
    <source>
        <dbReference type="EMBL" id="MBX37626.1"/>
    </source>
</evidence>
<protein>
    <submittedName>
        <fullName evidence="1">Uncharacterized protein</fullName>
    </submittedName>
</protein>
<proteinExistence type="predicted"/>
<sequence length="27" mass="3182">MQAPITWQYTIQIPGVLCWNRLCITCE</sequence>